<keyword evidence="2" id="KW-0805">Transcription regulation</keyword>
<dbReference type="RefSeq" id="XP_013903795.1">
    <property type="nucleotide sequence ID" value="XM_014048341.1"/>
</dbReference>
<dbReference type="Proteomes" id="UP000054498">
    <property type="component" value="Unassembled WGS sequence"/>
</dbReference>
<reference evidence="4 5" key="1">
    <citation type="journal article" date="2013" name="BMC Genomics">
        <title>Reconstruction of the lipid metabolism for the microalga Monoraphidium neglectum from its genome sequence reveals characteristics suitable for biofuel production.</title>
        <authorList>
            <person name="Bogen C."/>
            <person name="Al-Dilaimi A."/>
            <person name="Albersmeier A."/>
            <person name="Wichmann J."/>
            <person name="Grundmann M."/>
            <person name="Rupp O."/>
            <person name="Lauersen K.J."/>
            <person name="Blifernez-Klassen O."/>
            <person name="Kalinowski J."/>
            <person name="Goesmann A."/>
            <person name="Mussgnug J.H."/>
            <person name="Kruse O."/>
        </authorList>
    </citation>
    <scope>NUCLEOTIDE SEQUENCE [LARGE SCALE GENOMIC DNA]</scope>
    <source>
        <strain evidence="4 5">SAG 48.87</strain>
    </source>
</reference>
<accession>A0A0D2NIM4</accession>
<organism evidence="4 5">
    <name type="scientific">Monoraphidium neglectum</name>
    <dbReference type="NCBI Taxonomy" id="145388"/>
    <lineage>
        <taxon>Eukaryota</taxon>
        <taxon>Viridiplantae</taxon>
        <taxon>Chlorophyta</taxon>
        <taxon>core chlorophytes</taxon>
        <taxon>Chlorophyceae</taxon>
        <taxon>CS clade</taxon>
        <taxon>Sphaeropleales</taxon>
        <taxon>Selenastraceae</taxon>
        <taxon>Monoraphidium</taxon>
    </lineage>
</organism>
<comment type="similarity">
    <text evidence="1">Belongs to the mTERF family.</text>
</comment>
<dbReference type="GO" id="GO:0003676">
    <property type="term" value="F:nucleic acid binding"/>
    <property type="evidence" value="ECO:0007669"/>
    <property type="project" value="InterPro"/>
</dbReference>
<evidence type="ECO:0000313" key="5">
    <source>
        <dbReference type="Proteomes" id="UP000054498"/>
    </source>
</evidence>
<keyword evidence="2" id="KW-0804">Transcription</keyword>
<keyword evidence="3" id="KW-0809">Transit peptide</keyword>
<keyword evidence="5" id="KW-1185">Reference proteome</keyword>
<proteinExistence type="inferred from homology"/>
<sequence>MCKYATYPRTCAHAQAYWRREKVEEAPDSARAAAALGLLREVGLSDAELPRVVKAFPEVIGCSVDALKGNLAKLQQDWKLEGQVLAKAVARQPAVLGYTIDCMGDCAGECNRCWARF</sequence>
<dbReference type="Gene3D" id="1.25.70.10">
    <property type="entry name" value="Transcription termination factor 3, mitochondrial"/>
    <property type="match status" value="1"/>
</dbReference>
<dbReference type="GO" id="GO:0006353">
    <property type="term" value="P:DNA-templated transcription termination"/>
    <property type="evidence" value="ECO:0007669"/>
    <property type="project" value="UniProtKB-KW"/>
</dbReference>
<name>A0A0D2NIM4_9CHLO</name>
<keyword evidence="2" id="KW-0806">Transcription termination</keyword>
<evidence type="ECO:0000313" key="4">
    <source>
        <dbReference type="EMBL" id="KIZ04776.1"/>
    </source>
</evidence>
<dbReference type="EMBL" id="KK100608">
    <property type="protein sequence ID" value="KIZ04776.1"/>
    <property type="molecule type" value="Genomic_DNA"/>
</dbReference>
<gene>
    <name evidence="4" type="ORF">MNEG_3182</name>
</gene>
<dbReference type="InterPro" id="IPR003690">
    <property type="entry name" value="MTERF"/>
</dbReference>
<evidence type="ECO:0000256" key="2">
    <source>
        <dbReference type="ARBA" id="ARBA00022472"/>
    </source>
</evidence>
<dbReference type="InterPro" id="IPR038538">
    <property type="entry name" value="MTERF_sf"/>
</dbReference>
<evidence type="ECO:0000256" key="3">
    <source>
        <dbReference type="ARBA" id="ARBA00022946"/>
    </source>
</evidence>
<dbReference type="GeneID" id="25736060"/>
<dbReference type="OrthoDB" id="431485at2759"/>
<dbReference type="STRING" id="145388.A0A0D2NIM4"/>
<protein>
    <submittedName>
        <fullName evidence="4">Uncharacterized protein</fullName>
    </submittedName>
</protein>
<dbReference type="KEGG" id="mng:MNEG_3182"/>
<dbReference type="AlphaFoldDB" id="A0A0D2NIM4"/>
<evidence type="ECO:0000256" key="1">
    <source>
        <dbReference type="ARBA" id="ARBA00007692"/>
    </source>
</evidence>
<dbReference type="Pfam" id="PF02536">
    <property type="entry name" value="mTERF"/>
    <property type="match status" value="1"/>
</dbReference>